<dbReference type="Gene3D" id="3.60.21.10">
    <property type="match status" value="1"/>
</dbReference>
<accession>X1Q8E3</accession>
<protein>
    <recommendedName>
        <fullName evidence="1">Calcineurin-like phosphoesterase domain-containing protein</fullName>
    </recommendedName>
</protein>
<evidence type="ECO:0000259" key="1">
    <source>
        <dbReference type="Pfam" id="PF12850"/>
    </source>
</evidence>
<organism evidence="2">
    <name type="scientific">marine sediment metagenome</name>
    <dbReference type="NCBI Taxonomy" id="412755"/>
    <lineage>
        <taxon>unclassified sequences</taxon>
        <taxon>metagenomes</taxon>
        <taxon>ecological metagenomes</taxon>
    </lineage>
</organism>
<proteinExistence type="predicted"/>
<dbReference type="PANTHER" id="PTHR43165">
    <property type="entry name" value="METALLOPHOSPHOESTERASE"/>
    <property type="match status" value="1"/>
</dbReference>
<comment type="caution">
    <text evidence="2">The sequence shown here is derived from an EMBL/GenBank/DDBJ whole genome shotgun (WGS) entry which is preliminary data.</text>
</comment>
<dbReference type="PANTHER" id="PTHR43165:SF1">
    <property type="entry name" value="PHOSPHODIESTERASE MJ0936"/>
    <property type="match status" value="1"/>
</dbReference>
<feature type="domain" description="Calcineurin-like phosphoesterase" evidence="1">
    <location>
        <begin position="9"/>
        <end position="113"/>
    </location>
</feature>
<dbReference type="InterPro" id="IPR024654">
    <property type="entry name" value="Calcineurin-like_PHP_lpxH"/>
</dbReference>
<evidence type="ECO:0000313" key="2">
    <source>
        <dbReference type="EMBL" id="GAI64478.1"/>
    </source>
</evidence>
<dbReference type="AlphaFoldDB" id="X1Q8E3"/>
<dbReference type="InterPro" id="IPR053193">
    <property type="entry name" value="MetalloPDE_YfcE-like"/>
</dbReference>
<dbReference type="Pfam" id="PF12850">
    <property type="entry name" value="Metallophos_2"/>
    <property type="match status" value="1"/>
</dbReference>
<dbReference type="EMBL" id="BARW01003197">
    <property type="protein sequence ID" value="GAI64478.1"/>
    <property type="molecule type" value="Genomic_DNA"/>
</dbReference>
<dbReference type="SUPFAM" id="SSF56300">
    <property type="entry name" value="Metallo-dependent phosphatases"/>
    <property type="match status" value="1"/>
</dbReference>
<sequence>MSLSQKGDKFKGVFGNADPLSIRKILPDKVTLEVKGKKIGITHPFCGGPERFIKARVKREFKDSDVDAIVFGHTHEPEIIEANKILLINPGKGYLEKNSFGTPTSFAILTVTETLQAEIINIAL</sequence>
<reference evidence="2" key="1">
    <citation type="journal article" date="2014" name="Front. Microbiol.">
        <title>High frequency of phylogenetically diverse reductive dehalogenase-homologous genes in deep subseafloor sedimentary metagenomes.</title>
        <authorList>
            <person name="Kawai M."/>
            <person name="Futagami T."/>
            <person name="Toyoda A."/>
            <person name="Takaki Y."/>
            <person name="Nishi S."/>
            <person name="Hori S."/>
            <person name="Arai W."/>
            <person name="Tsubouchi T."/>
            <person name="Morono Y."/>
            <person name="Uchiyama I."/>
            <person name="Ito T."/>
            <person name="Fujiyama A."/>
            <person name="Inagaki F."/>
            <person name="Takami H."/>
        </authorList>
    </citation>
    <scope>NUCLEOTIDE SEQUENCE</scope>
    <source>
        <strain evidence="2">Expedition CK06-06</strain>
    </source>
</reference>
<gene>
    <name evidence="2" type="ORF">S12H4_08313</name>
</gene>
<name>X1Q8E3_9ZZZZ</name>
<dbReference type="InterPro" id="IPR029052">
    <property type="entry name" value="Metallo-depent_PP-like"/>
</dbReference>